<name>A0ACC3AR79_9EURO</name>
<sequence length="191" mass="18744">MKLNLIALAALLGLAVAQSTTSTGEASATTSLSPEASCAKKCNETDLCCVAQCYKVPCPSDSQADDTVSCVAACPQGTGSPSDTDRYAKCQSSCYSSHFFPATKLTDSDSKTTATSNSDSKTTATDKDSKSSATGSSSGSHSHSGSGASASETGSSTASGSEASETANAAALKLGASTAGVIGLVLGALAL</sequence>
<evidence type="ECO:0000313" key="1">
    <source>
        <dbReference type="EMBL" id="KAK1139936.1"/>
    </source>
</evidence>
<reference evidence="1 2" key="1">
    <citation type="journal article" date="2023" name="ACS Omega">
        <title>Identification of the Neoaspergillic Acid Biosynthesis Gene Cluster by Establishing an In Vitro CRISPR-Ribonucleoprotein Genetic System in Aspergillus melleus.</title>
        <authorList>
            <person name="Yuan B."/>
            <person name="Grau M.F."/>
            <person name="Murata R.M."/>
            <person name="Torok T."/>
            <person name="Venkateswaran K."/>
            <person name="Stajich J.E."/>
            <person name="Wang C.C.C."/>
        </authorList>
    </citation>
    <scope>NUCLEOTIDE SEQUENCE [LARGE SCALE GENOMIC DNA]</scope>
    <source>
        <strain evidence="1 2">IMV 1140</strain>
    </source>
</reference>
<comment type="caution">
    <text evidence="1">The sequence shown here is derived from an EMBL/GenBank/DDBJ whole genome shotgun (WGS) entry which is preliminary data.</text>
</comment>
<dbReference type="EMBL" id="JAOPJF010000094">
    <property type="protein sequence ID" value="KAK1139936.1"/>
    <property type="molecule type" value="Genomic_DNA"/>
</dbReference>
<accession>A0ACC3AR79</accession>
<keyword evidence="2" id="KW-1185">Reference proteome</keyword>
<protein>
    <submittedName>
        <fullName evidence="1">Uncharacterized protein</fullName>
    </submittedName>
</protein>
<proteinExistence type="predicted"/>
<organism evidence="1 2">
    <name type="scientific">Aspergillus melleus</name>
    <dbReference type="NCBI Taxonomy" id="138277"/>
    <lineage>
        <taxon>Eukaryota</taxon>
        <taxon>Fungi</taxon>
        <taxon>Dikarya</taxon>
        <taxon>Ascomycota</taxon>
        <taxon>Pezizomycotina</taxon>
        <taxon>Eurotiomycetes</taxon>
        <taxon>Eurotiomycetidae</taxon>
        <taxon>Eurotiales</taxon>
        <taxon>Aspergillaceae</taxon>
        <taxon>Aspergillus</taxon>
        <taxon>Aspergillus subgen. Circumdati</taxon>
    </lineage>
</organism>
<evidence type="ECO:0000313" key="2">
    <source>
        <dbReference type="Proteomes" id="UP001177260"/>
    </source>
</evidence>
<gene>
    <name evidence="1" type="ORF">N8T08_011013</name>
</gene>
<dbReference type="Proteomes" id="UP001177260">
    <property type="component" value="Unassembled WGS sequence"/>
</dbReference>